<dbReference type="GO" id="GO:0016020">
    <property type="term" value="C:membrane"/>
    <property type="evidence" value="ECO:0007669"/>
    <property type="project" value="UniProtKB-SubCell"/>
</dbReference>
<dbReference type="GO" id="GO:0016567">
    <property type="term" value="P:protein ubiquitination"/>
    <property type="evidence" value="ECO:0007669"/>
    <property type="project" value="TreeGrafter"/>
</dbReference>
<keyword evidence="7" id="KW-1185">Reference proteome</keyword>
<dbReference type="PANTHER" id="PTHR14255">
    <property type="entry name" value="CEREBLON"/>
    <property type="match status" value="1"/>
</dbReference>
<reference evidence="6 7" key="1">
    <citation type="journal article" date="2014" name="Genome Biol. Evol.">
        <title>The secreted proteins of Achlya hypogyna and Thraustotheca clavata identify the ancestral oomycete secretome and reveal gene acquisitions by horizontal gene transfer.</title>
        <authorList>
            <person name="Misner I."/>
            <person name="Blouin N."/>
            <person name="Leonard G."/>
            <person name="Richards T.A."/>
            <person name="Lane C.E."/>
        </authorList>
    </citation>
    <scope>NUCLEOTIDE SEQUENCE [LARGE SCALE GENOMIC DNA]</scope>
    <source>
        <strain evidence="6 7">ATCC 34112</strain>
    </source>
</reference>
<feature type="transmembrane region" description="Helical" evidence="5">
    <location>
        <begin position="403"/>
        <end position="423"/>
    </location>
</feature>
<dbReference type="EMBL" id="JNBS01002311">
    <property type="protein sequence ID" value="OQR92666.1"/>
    <property type="molecule type" value="Genomic_DNA"/>
</dbReference>
<evidence type="ECO:0008006" key="8">
    <source>
        <dbReference type="Google" id="ProtNLM"/>
    </source>
</evidence>
<comment type="subcellular location">
    <subcellularLocation>
        <location evidence="1">Membrane</location>
        <topology evidence="1">Multi-pass membrane protein</topology>
    </subcellularLocation>
</comment>
<gene>
    <name evidence="6" type="ORF">THRCLA_08647</name>
</gene>
<feature type="transmembrane region" description="Helical" evidence="5">
    <location>
        <begin position="285"/>
        <end position="307"/>
    </location>
</feature>
<feature type="transmembrane region" description="Helical" evidence="5">
    <location>
        <begin position="335"/>
        <end position="356"/>
    </location>
</feature>
<dbReference type="PANTHER" id="PTHR14255:SF3">
    <property type="entry name" value="SULFITE EXPORTER TAUE_SAFE FAMILY PROTEIN 5-RELATED"/>
    <property type="match status" value="1"/>
</dbReference>
<feature type="transmembrane region" description="Helical" evidence="5">
    <location>
        <begin position="115"/>
        <end position="135"/>
    </location>
</feature>
<dbReference type="STRING" id="74557.A0A1V9Z3U3"/>
<comment type="caution">
    <text evidence="6">The sequence shown here is derived from an EMBL/GenBank/DDBJ whole genome shotgun (WGS) entry which is preliminary data.</text>
</comment>
<dbReference type="Proteomes" id="UP000243217">
    <property type="component" value="Unassembled WGS sequence"/>
</dbReference>
<feature type="transmembrane region" description="Helical" evidence="5">
    <location>
        <begin position="22"/>
        <end position="41"/>
    </location>
</feature>
<evidence type="ECO:0000256" key="1">
    <source>
        <dbReference type="ARBA" id="ARBA00004141"/>
    </source>
</evidence>
<feature type="transmembrane region" description="Helical" evidence="5">
    <location>
        <begin position="376"/>
        <end position="396"/>
    </location>
</feature>
<dbReference type="GO" id="GO:0031464">
    <property type="term" value="C:Cul4A-RING E3 ubiquitin ligase complex"/>
    <property type="evidence" value="ECO:0007669"/>
    <property type="project" value="TreeGrafter"/>
</dbReference>
<name>A0A1V9Z3U3_9STRA</name>
<evidence type="ECO:0000256" key="2">
    <source>
        <dbReference type="ARBA" id="ARBA00022692"/>
    </source>
</evidence>
<feature type="transmembrane region" description="Helical" evidence="5">
    <location>
        <begin position="48"/>
        <end position="69"/>
    </location>
</feature>
<evidence type="ECO:0000256" key="3">
    <source>
        <dbReference type="ARBA" id="ARBA00022989"/>
    </source>
</evidence>
<evidence type="ECO:0000313" key="6">
    <source>
        <dbReference type="EMBL" id="OQR92666.1"/>
    </source>
</evidence>
<protein>
    <recommendedName>
        <fullName evidence="8">Sulfite exporter TauE/SafE</fullName>
    </recommendedName>
</protein>
<dbReference type="OrthoDB" id="434519at2759"/>
<dbReference type="AlphaFoldDB" id="A0A1V9Z3U3"/>
<evidence type="ECO:0000256" key="5">
    <source>
        <dbReference type="SAM" id="Phobius"/>
    </source>
</evidence>
<keyword evidence="4 5" id="KW-0472">Membrane</keyword>
<accession>A0A1V9Z3U3</accession>
<keyword evidence="2 5" id="KW-0812">Transmembrane</keyword>
<dbReference type="InterPro" id="IPR002781">
    <property type="entry name" value="TM_pro_TauE-like"/>
</dbReference>
<proteinExistence type="predicted"/>
<feature type="transmembrane region" description="Helical" evidence="5">
    <location>
        <begin position="429"/>
        <end position="452"/>
    </location>
</feature>
<evidence type="ECO:0000313" key="7">
    <source>
        <dbReference type="Proteomes" id="UP000243217"/>
    </source>
</evidence>
<dbReference type="Pfam" id="PF01925">
    <property type="entry name" value="TauE"/>
    <property type="match status" value="1"/>
</dbReference>
<keyword evidence="3 5" id="KW-1133">Transmembrane helix</keyword>
<sequence length="469" mass="50417">MSVCIENECSTRSLFPFHTREYIASFFTVIAGALAAGICTFEKLVNASLGGGLGGGGLLVPIYVVILGASSRDAIPLSKATIVGNAVASSYLNYRKKHPRIPARPLVDYETMVMMEPMTLACLFIMAIAGTIVGVHLNTVLPEWLTTILLVLLLGNATYRSVSKAKEVWISEATKNNQSGKTMSKLKTFVFHWHTNSNVQPMGDKDVVRLIDASEEIYPPQLDSTENSVNNNVLSVIQKTKETLPKADLGMLVLTWAGLFVFSFLKGGEGAESSVGIVCGSTSFWMVLFASVSFFILVTWFFATRLVERHDLLRQHGYVYPKGDVAWTKKSAIEFPVLCSIAGVAAGCLGIGGGMVKGPILLEMGLLPQVASATSATMILFTASATTIQFIFLGVLPLSYALYYGLLGLLSGLLGETLLAYVVKKYNKTSLVIIVIAITIGLSTITMGILGLSHVITEGFGSFQPLCVP</sequence>
<organism evidence="6 7">
    <name type="scientific">Thraustotheca clavata</name>
    <dbReference type="NCBI Taxonomy" id="74557"/>
    <lineage>
        <taxon>Eukaryota</taxon>
        <taxon>Sar</taxon>
        <taxon>Stramenopiles</taxon>
        <taxon>Oomycota</taxon>
        <taxon>Saprolegniomycetes</taxon>
        <taxon>Saprolegniales</taxon>
        <taxon>Achlyaceae</taxon>
        <taxon>Thraustotheca</taxon>
    </lineage>
</organism>
<feature type="transmembrane region" description="Helical" evidence="5">
    <location>
        <begin position="247"/>
        <end position="265"/>
    </location>
</feature>
<feature type="transmembrane region" description="Helical" evidence="5">
    <location>
        <begin position="141"/>
        <end position="159"/>
    </location>
</feature>
<evidence type="ECO:0000256" key="4">
    <source>
        <dbReference type="ARBA" id="ARBA00023136"/>
    </source>
</evidence>